<dbReference type="AlphaFoldDB" id="A0A0D6EP40"/>
<evidence type="ECO:0000259" key="4">
    <source>
        <dbReference type="PROSITE" id="PS51352"/>
    </source>
</evidence>
<dbReference type="GO" id="GO:0051879">
    <property type="term" value="F:Hsp90 protein binding"/>
    <property type="evidence" value="ECO:0007669"/>
    <property type="project" value="TreeGrafter"/>
</dbReference>
<dbReference type="SMART" id="SM00028">
    <property type="entry name" value="TPR"/>
    <property type="match status" value="3"/>
</dbReference>
<dbReference type="Gene3D" id="1.25.40.10">
    <property type="entry name" value="Tetratricopeptide repeat domain"/>
    <property type="match status" value="1"/>
</dbReference>
<dbReference type="Pfam" id="PF00085">
    <property type="entry name" value="Thioredoxin"/>
    <property type="match status" value="1"/>
</dbReference>
<evidence type="ECO:0000313" key="6">
    <source>
        <dbReference type="Proteomes" id="UP000243876"/>
    </source>
</evidence>
<keyword evidence="6" id="KW-1185">Reference proteome</keyword>
<evidence type="ECO:0000256" key="2">
    <source>
        <dbReference type="ARBA" id="ARBA00022803"/>
    </source>
</evidence>
<dbReference type="InterPro" id="IPR019734">
    <property type="entry name" value="TPR_rpt"/>
</dbReference>
<proteinExistence type="predicted"/>
<gene>
    <name evidence="5" type="primary">SPOSA6832_03440</name>
</gene>
<evidence type="ECO:0000256" key="3">
    <source>
        <dbReference type="PROSITE-ProRule" id="PRU00339"/>
    </source>
</evidence>
<evidence type="ECO:0000256" key="1">
    <source>
        <dbReference type="ARBA" id="ARBA00022737"/>
    </source>
</evidence>
<dbReference type="Pfam" id="PF13414">
    <property type="entry name" value="TPR_11"/>
    <property type="match status" value="1"/>
</dbReference>
<dbReference type="InterPro" id="IPR011990">
    <property type="entry name" value="TPR-like_helical_dom_sf"/>
</dbReference>
<dbReference type="Gene3D" id="3.40.30.10">
    <property type="entry name" value="Glutaredoxin"/>
    <property type="match status" value="1"/>
</dbReference>
<dbReference type="PROSITE" id="PS50005">
    <property type="entry name" value="TPR"/>
    <property type="match status" value="1"/>
</dbReference>
<feature type="domain" description="Thioredoxin" evidence="4">
    <location>
        <begin position="1"/>
        <end position="110"/>
    </location>
</feature>
<feature type="repeat" description="TPR" evidence="3">
    <location>
        <begin position="122"/>
        <end position="155"/>
    </location>
</feature>
<keyword evidence="2 3" id="KW-0802">TPR repeat</keyword>
<dbReference type="PANTHER" id="PTHR22904:SF523">
    <property type="entry name" value="STRESS-INDUCED-PHOSPHOPROTEIN 1"/>
    <property type="match status" value="1"/>
</dbReference>
<dbReference type="PANTHER" id="PTHR22904">
    <property type="entry name" value="TPR REPEAT CONTAINING PROTEIN"/>
    <property type="match status" value="1"/>
</dbReference>
<accession>A0A0D6EP40</accession>
<organism evidence="5 6">
    <name type="scientific">Sporidiobolus salmonicolor</name>
    <name type="common">Yeast-like fungus</name>
    <name type="synonym">Sporobolomyces salmonicolor</name>
    <dbReference type="NCBI Taxonomy" id="5005"/>
    <lineage>
        <taxon>Eukaryota</taxon>
        <taxon>Fungi</taxon>
        <taxon>Dikarya</taxon>
        <taxon>Basidiomycota</taxon>
        <taxon>Pucciniomycotina</taxon>
        <taxon>Microbotryomycetes</taxon>
        <taxon>Sporidiobolales</taxon>
        <taxon>Sporidiobolaceae</taxon>
        <taxon>Sporobolomyces</taxon>
    </lineage>
</organism>
<reference evidence="6" key="1">
    <citation type="submission" date="2015-02" db="EMBL/GenBank/DDBJ databases">
        <authorList>
            <person name="Gon?alves P."/>
        </authorList>
    </citation>
    <scope>NUCLEOTIDE SEQUENCE [LARGE SCALE GENOMIC DNA]</scope>
</reference>
<dbReference type="Proteomes" id="UP000243876">
    <property type="component" value="Unassembled WGS sequence"/>
</dbReference>
<dbReference type="InterPro" id="IPR013766">
    <property type="entry name" value="Thioredoxin_domain"/>
</dbReference>
<evidence type="ECO:0000313" key="5">
    <source>
        <dbReference type="EMBL" id="CEQ41684.1"/>
    </source>
</evidence>
<dbReference type="OrthoDB" id="2121326at2759"/>
<dbReference type="InterPro" id="IPR036249">
    <property type="entry name" value="Thioredoxin-like_sf"/>
</dbReference>
<dbReference type="Pfam" id="PF13181">
    <property type="entry name" value="TPR_8"/>
    <property type="match status" value="1"/>
</dbReference>
<name>A0A0D6EP40_SPOSA</name>
<protein>
    <submittedName>
        <fullName evidence="5">SPOSA6832_03440-mRNA-1:cds</fullName>
    </submittedName>
</protein>
<dbReference type="GO" id="GO:0006950">
    <property type="term" value="P:response to stress"/>
    <property type="evidence" value="ECO:0007669"/>
    <property type="project" value="UniProtKB-ARBA"/>
</dbReference>
<dbReference type="EMBL" id="CENE01000016">
    <property type="protein sequence ID" value="CEQ41684.1"/>
    <property type="molecule type" value="Genomic_DNA"/>
</dbReference>
<dbReference type="SUPFAM" id="SSF52833">
    <property type="entry name" value="Thioredoxin-like"/>
    <property type="match status" value="1"/>
</dbReference>
<dbReference type="PROSITE" id="PS51352">
    <property type="entry name" value="THIOREDOXIN_2"/>
    <property type="match status" value="1"/>
</dbReference>
<dbReference type="CDD" id="cd02947">
    <property type="entry name" value="TRX_family"/>
    <property type="match status" value="1"/>
</dbReference>
<sequence length="243" mass="25662">MPGPIEINSVSEWNTALRSATAAGQTVIVDAYATWCGPCKAIAPVFDNLASSADWVKFIRFDVDKLPQIAQKYKVSAMPTFFAIQAGKVVDTMKGADPAGLNRLVYANAGPNPPVPPLSEEAEKAKEAGNALFKSGDYEGAIAKYSEAIDLAPTSFLLLGNRALTFLKLAPPAYASALTDASKALELAPNWAKGYVRKGEALEGLGRAGEAVEAYEEAVKRGTGTVKTEAAQKLEKAKARLAA</sequence>
<keyword evidence="1" id="KW-0677">Repeat</keyword>
<dbReference type="SUPFAM" id="SSF48452">
    <property type="entry name" value="TPR-like"/>
    <property type="match status" value="1"/>
</dbReference>